<dbReference type="AlphaFoldDB" id="B9IQF0"/>
<evidence type="ECO:0000256" key="1">
    <source>
        <dbReference type="SAM" id="MobiDB-lite"/>
    </source>
</evidence>
<dbReference type="InParanoid" id="B9IQF0"/>
<evidence type="ECO:0000313" key="2">
    <source>
        <dbReference type="EMBL" id="PNS91077.1"/>
    </source>
</evidence>
<protein>
    <submittedName>
        <fullName evidence="2">Uncharacterized protein</fullName>
    </submittedName>
</protein>
<proteinExistence type="predicted"/>
<feature type="region of interest" description="Disordered" evidence="1">
    <location>
        <begin position="69"/>
        <end position="114"/>
    </location>
</feature>
<keyword evidence="3" id="KW-1185">Reference proteome</keyword>
<dbReference type="HOGENOM" id="CLU_2125340_0_0_1"/>
<organism evidence="2 3">
    <name type="scientific">Populus trichocarpa</name>
    <name type="common">Western balsam poplar</name>
    <name type="synonym">Populus balsamifera subsp. trichocarpa</name>
    <dbReference type="NCBI Taxonomy" id="3694"/>
    <lineage>
        <taxon>Eukaryota</taxon>
        <taxon>Viridiplantae</taxon>
        <taxon>Streptophyta</taxon>
        <taxon>Embryophyta</taxon>
        <taxon>Tracheophyta</taxon>
        <taxon>Spermatophyta</taxon>
        <taxon>Magnoliopsida</taxon>
        <taxon>eudicotyledons</taxon>
        <taxon>Gunneridae</taxon>
        <taxon>Pentapetalae</taxon>
        <taxon>rosids</taxon>
        <taxon>fabids</taxon>
        <taxon>Malpighiales</taxon>
        <taxon>Salicaceae</taxon>
        <taxon>Saliceae</taxon>
        <taxon>Populus</taxon>
    </lineage>
</organism>
<feature type="compositionally biased region" description="Basic and acidic residues" evidence="1">
    <location>
        <begin position="78"/>
        <end position="87"/>
    </location>
</feature>
<gene>
    <name evidence="2" type="ORF">POPTR_019G079400</name>
</gene>
<reference evidence="2 3" key="1">
    <citation type="journal article" date="2006" name="Science">
        <title>The genome of black cottonwood, Populus trichocarpa (Torr. &amp; Gray).</title>
        <authorList>
            <person name="Tuskan G.A."/>
            <person name="Difazio S."/>
            <person name="Jansson S."/>
            <person name="Bohlmann J."/>
            <person name="Grigoriev I."/>
            <person name="Hellsten U."/>
            <person name="Putnam N."/>
            <person name="Ralph S."/>
            <person name="Rombauts S."/>
            <person name="Salamov A."/>
            <person name="Schein J."/>
            <person name="Sterck L."/>
            <person name="Aerts A."/>
            <person name="Bhalerao R.R."/>
            <person name="Bhalerao R.P."/>
            <person name="Blaudez D."/>
            <person name="Boerjan W."/>
            <person name="Brun A."/>
            <person name="Brunner A."/>
            <person name="Busov V."/>
            <person name="Campbell M."/>
            <person name="Carlson J."/>
            <person name="Chalot M."/>
            <person name="Chapman J."/>
            <person name="Chen G.L."/>
            <person name="Cooper D."/>
            <person name="Coutinho P.M."/>
            <person name="Couturier J."/>
            <person name="Covert S."/>
            <person name="Cronk Q."/>
            <person name="Cunningham R."/>
            <person name="Davis J."/>
            <person name="Degroeve S."/>
            <person name="Dejardin A."/>
            <person name="Depamphilis C."/>
            <person name="Detter J."/>
            <person name="Dirks B."/>
            <person name="Dubchak I."/>
            <person name="Duplessis S."/>
            <person name="Ehlting J."/>
            <person name="Ellis B."/>
            <person name="Gendler K."/>
            <person name="Goodstein D."/>
            <person name="Gribskov M."/>
            <person name="Grimwood J."/>
            <person name="Groover A."/>
            <person name="Gunter L."/>
            <person name="Hamberger B."/>
            <person name="Heinze B."/>
            <person name="Helariutta Y."/>
            <person name="Henrissat B."/>
            <person name="Holligan D."/>
            <person name="Holt R."/>
            <person name="Huang W."/>
            <person name="Islam-Faridi N."/>
            <person name="Jones S."/>
            <person name="Jones-Rhoades M."/>
            <person name="Jorgensen R."/>
            <person name="Joshi C."/>
            <person name="Kangasjarvi J."/>
            <person name="Karlsson J."/>
            <person name="Kelleher C."/>
            <person name="Kirkpatrick R."/>
            <person name="Kirst M."/>
            <person name="Kohler A."/>
            <person name="Kalluri U."/>
            <person name="Larimer F."/>
            <person name="Leebens-Mack J."/>
            <person name="Leple J.C."/>
            <person name="Locascio P."/>
            <person name="Lou Y."/>
            <person name="Lucas S."/>
            <person name="Martin F."/>
            <person name="Montanini B."/>
            <person name="Napoli C."/>
            <person name="Nelson D.R."/>
            <person name="Nelson C."/>
            <person name="Nieminen K."/>
            <person name="Nilsson O."/>
            <person name="Pereda V."/>
            <person name="Peter G."/>
            <person name="Philippe R."/>
            <person name="Pilate G."/>
            <person name="Poliakov A."/>
            <person name="Razumovskaya J."/>
            <person name="Richardson P."/>
            <person name="Rinaldi C."/>
            <person name="Ritland K."/>
            <person name="Rouze P."/>
            <person name="Ryaboy D."/>
            <person name="Schmutz J."/>
            <person name="Schrader J."/>
            <person name="Segerman B."/>
            <person name="Shin H."/>
            <person name="Siddiqui A."/>
            <person name="Sterky F."/>
            <person name="Terry A."/>
            <person name="Tsai C.J."/>
            <person name="Uberbacher E."/>
            <person name="Unneberg P."/>
            <person name="Vahala J."/>
            <person name="Wall K."/>
            <person name="Wessler S."/>
            <person name="Yang G."/>
            <person name="Yin T."/>
            <person name="Douglas C."/>
            <person name="Marra M."/>
            <person name="Sandberg G."/>
            <person name="Van de Peer Y."/>
            <person name="Rokhsar D."/>
        </authorList>
    </citation>
    <scope>NUCLEOTIDE SEQUENCE [LARGE SCALE GENOMIC DNA]</scope>
    <source>
        <strain evidence="3">cv. Nisqually</strain>
    </source>
</reference>
<dbReference type="EMBL" id="CM009308">
    <property type="protein sequence ID" value="PNS91077.1"/>
    <property type="molecule type" value="Genomic_DNA"/>
</dbReference>
<accession>B9IQF0</accession>
<sequence>MEAVKVTAEADEEVLCPCSMSCRPCPPMRANVNIACLSSKTDGDPRLDVLDIGARLRLIVIKHLEDDELSTNRKKKRIERDRPDGKGPRLGQSFGHIWRHKGHGEHDAHIASEL</sequence>
<evidence type="ECO:0000313" key="3">
    <source>
        <dbReference type="Proteomes" id="UP000006729"/>
    </source>
</evidence>
<feature type="compositionally biased region" description="Basic and acidic residues" evidence="1">
    <location>
        <begin position="104"/>
        <end position="114"/>
    </location>
</feature>
<dbReference type="Proteomes" id="UP000006729">
    <property type="component" value="Chromosome 19"/>
</dbReference>
<name>B9IQF0_POPTR</name>